<sequence>MTTERRSDHEDHIAVSGCSCFISLFCHLAHLITNLWSFGRELFFENPVSPSDWKSVSLSAILIHIVLEGYIINALNPEEFKGKYDKEEDHLKFVIAKDC</sequence>
<proteinExistence type="predicted"/>
<keyword evidence="3" id="KW-1185">Reference proteome</keyword>
<name>A0AAE1AR26_9GAST</name>
<keyword evidence="1" id="KW-0812">Transmembrane</keyword>
<dbReference type="Proteomes" id="UP001283361">
    <property type="component" value="Unassembled WGS sequence"/>
</dbReference>
<organism evidence="2 3">
    <name type="scientific">Elysia crispata</name>
    <name type="common">lettuce slug</name>
    <dbReference type="NCBI Taxonomy" id="231223"/>
    <lineage>
        <taxon>Eukaryota</taxon>
        <taxon>Metazoa</taxon>
        <taxon>Spiralia</taxon>
        <taxon>Lophotrochozoa</taxon>
        <taxon>Mollusca</taxon>
        <taxon>Gastropoda</taxon>
        <taxon>Heterobranchia</taxon>
        <taxon>Euthyneura</taxon>
        <taxon>Panpulmonata</taxon>
        <taxon>Sacoglossa</taxon>
        <taxon>Placobranchoidea</taxon>
        <taxon>Plakobranchidae</taxon>
        <taxon>Elysia</taxon>
    </lineage>
</organism>
<protein>
    <submittedName>
        <fullName evidence="2">Uncharacterized protein</fullName>
    </submittedName>
</protein>
<comment type="caution">
    <text evidence="2">The sequence shown here is derived from an EMBL/GenBank/DDBJ whole genome shotgun (WGS) entry which is preliminary data.</text>
</comment>
<feature type="transmembrane region" description="Helical" evidence="1">
    <location>
        <begin position="56"/>
        <end position="76"/>
    </location>
</feature>
<evidence type="ECO:0000256" key="1">
    <source>
        <dbReference type="SAM" id="Phobius"/>
    </source>
</evidence>
<evidence type="ECO:0000313" key="3">
    <source>
        <dbReference type="Proteomes" id="UP001283361"/>
    </source>
</evidence>
<reference evidence="2" key="1">
    <citation type="journal article" date="2023" name="G3 (Bethesda)">
        <title>A reference genome for the long-term kleptoplast-retaining sea slug Elysia crispata morphotype clarki.</title>
        <authorList>
            <person name="Eastman K.E."/>
            <person name="Pendleton A.L."/>
            <person name="Shaikh M.A."/>
            <person name="Suttiyut T."/>
            <person name="Ogas R."/>
            <person name="Tomko P."/>
            <person name="Gavelis G."/>
            <person name="Widhalm J.R."/>
            <person name="Wisecaver J.H."/>
        </authorList>
    </citation>
    <scope>NUCLEOTIDE SEQUENCE</scope>
    <source>
        <strain evidence="2">ECLA1</strain>
    </source>
</reference>
<dbReference type="EMBL" id="JAWDGP010001382">
    <property type="protein sequence ID" value="KAK3792303.1"/>
    <property type="molecule type" value="Genomic_DNA"/>
</dbReference>
<gene>
    <name evidence="2" type="ORF">RRG08_007381</name>
</gene>
<evidence type="ECO:0000313" key="2">
    <source>
        <dbReference type="EMBL" id="KAK3792303.1"/>
    </source>
</evidence>
<accession>A0AAE1AR26</accession>
<feature type="transmembrane region" description="Helical" evidence="1">
    <location>
        <begin position="12"/>
        <end position="36"/>
    </location>
</feature>
<keyword evidence="1" id="KW-0472">Membrane</keyword>
<keyword evidence="1" id="KW-1133">Transmembrane helix</keyword>
<dbReference type="AlphaFoldDB" id="A0AAE1AR26"/>